<gene>
    <name evidence="1" type="ORF">JIR001_25280</name>
</gene>
<evidence type="ECO:0000313" key="2">
    <source>
        <dbReference type="Proteomes" id="UP000677436"/>
    </source>
</evidence>
<evidence type="ECO:0000313" key="1">
    <source>
        <dbReference type="EMBL" id="BCU82745.1"/>
    </source>
</evidence>
<reference evidence="1" key="1">
    <citation type="journal article" date="2013" name="Int. J. Syst. Evol. Microbiol.">
        <title>Polycladomyces abyssicola gen. nov., sp. nov., a thermophilic filamentous bacterium isolated from hemipelagic sediment.</title>
        <authorList>
            <person name="Tsubouchi T."/>
            <person name="Shimane Y."/>
            <person name="Mori K."/>
            <person name="Usui K."/>
            <person name="Hiraki T."/>
            <person name="Tame A."/>
            <person name="Uematsu K."/>
            <person name="Maruyama T."/>
            <person name="Hatada Y."/>
        </authorList>
    </citation>
    <scope>NUCLEOTIDE SEQUENCE</scope>
    <source>
        <strain evidence="1">JIR-001</strain>
    </source>
</reference>
<protein>
    <submittedName>
        <fullName evidence="1">Uncharacterized protein</fullName>
    </submittedName>
</protein>
<name>A0A8D5UGD2_9BACL</name>
<accession>A0A8D5UGD2</accession>
<proteinExistence type="predicted"/>
<keyword evidence="2" id="KW-1185">Reference proteome</keyword>
<dbReference type="AlphaFoldDB" id="A0A8D5UGD2"/>
<reference evidence="1" key="2">
    <citation type="journal article" date="2021" name="Microbiol. Resour. Announc.">
        <title>Complete Genome Sequence of Polycladomyces abyssicola JIR-001T, Isolated from Hemipelagic Sediment in Deep Seawater.</title>
        <authorList>
            <person name="Tsubouchi T."/>
            <person name="Kaneko Y."/>
        </authorList>
    </citation>
    <scope>NUCLEOTIDE SEQUENCE</scope>
    <source>
        <strain evidence="1">JIR-001</strain>
    </source>
</reference>
<dbReference type="KEGG" id="pabs:JIR001_25280"/>
<dbReference type="Proteomes" id="UP000677436">
    <property type="component" value="Chromosome"/>
</dbReference>
<organism evidence="1 2">
    <name type="scientific">Polycladomyces abyssicola</name>
    <dbReference type="NCBI Taxonomy" id="1125966"/>
    <lineage>
        <taxon>Bacteria</taxon>
        <taxon>Bacillati</taxon>
        <taxon>Bacillota</taxon>
        <taxon>Bacilli</taxon>
        <taxon>Bacillales</taxon>
        <taxon>Thermoactinomycetaceae</taxon>
        <taxon>Polycladomyces</taxon>
    </lineage>
</organism>
<dbReference type="EMBL" id="AP024601">
    <property type="protein sequence ID" value="BCU82745.1"/>
    <property type="molecule type" value="Genomic_DNA"/>
</dbReference>
<sequence>MGRSQKIYITDILNVSGIGKCECDMFHDRSQKVNITVGVLSLTTQRDIVLNFIGKNLFGRTIPGCNFAATPPKK</sequence>